<evidence type="ECO:0000313" key="2">
    <source>
        <dbReference type="Proteomes" id="UP001562425"/>
    </source>
</evidence>
<accession>A0ABD1CQM1</accession>
<dbReference type="EMBL" id="JBEHCU010010136">
    <property type="protein sequence ID" value="KAL1378724.1"/>
    <property type="molecule type" value="Genomic_DNA"/>
</dbReference>
<evidence type="ECO:0008006" key="3">
    <source>
        <dbReference type="Google" id="ProtNLM"/>
    </source>
</evidence>
<keyword evidence="2" id="KW-1185">Reference proteome</keyword>
<organism evidence="1 2">
    <name type="scientific">Culex pipiens pipiens</name>
    <name type="common">Northern house mosquito</name>
    <dbReference type="NCBI Taxonomy" id="38569"/>
    <lineage>
        <taxon>Eukaryota</taxon>
        <taxon>Metazoa</taxon>
        <taxon>Ecdysozoa</taxon>
        <taxon>Arthropoda</taxon>
        <taxon>Hexapoda</taxon>
        <taxon>Insecta</taxon>
        <taxon>Pterygota</taxon>
        <taxon>Neoptera</taxon>
        <taxon>Endopterygota</taxon>
        <taxon>Diptera</taxon>
        <taxon>Nematocera</taxon>
        <taxon>Culicoidea</taxon>
        <taxon>Culicidae</taxon>
        <taxon>Culicinae</taxon>
        <taxon>Culicini</taxon>
        <taxon>Culex</taxon>
        <taxon>Culex</taxon>
    </lineage>
</organism>
<evidence type="ECO:0000313" key="1">
    <source>
        <dbReference type="EMBL" id="KAL1378724.1"/>
    </source>
</evidence>
<reference evidence="1 2" key="1">
    <citation type="submission" date="2024-05" db="EMBL/GenBank/DDBJ databases">
        <title>Culex pipiens pipiens assembly and annotation.</title>
        <authorList>
            <person name="Alout H."/>
            <person name="Durand T."/>
        </authorList>
    </citation>
    <scope>NUCLEOTIDE SEQUENCE [LARGE SCALE GENOMIC DNA]</scope>
    <source>
        <strain evidence="1">HA-2024</strain>
        <tissue evidence="1">Whole body</tissue>
    </source>
</reference>
<protein>
    <recommendedName>
        <fullName evidence="3">F5/8 type C domain-containing protein</fullName>
    </recommendedName>
</protein>
<dbReference type="AlphaFoldDB" id="A0ABD1CQM1"/>
<comment type="caution">
    <text evidence="1">The sequence shown here is derived from an EMBL/GenBank/DDBJ whole genome shotgun (WGS) entry which is preliminary data.</text>
</comment>
<dbReference type="Proteomes" id="UP001562425">
    <property type="component" value="Unassembled WGS sequence"/>
</dbReference>
<sequence length="168" mass="19068">MHHFLHGVSKDILNGTERNLPDALYVKRNLMLKLHTAQIDSNTSRNVLGKIVIFSSIVKIVTSARSVGHIHFPKLGANPRDLSTLRKKSSLTTRCPRGNSTAKILDSGSRHHPWVDRNVGHWFWFEIRDGTIYIGQIRVGTRRRVRVLRFDVVGQSTNTEMLAKLPIV</sequence>
<gene>
    <name evidence="1" type="ORF">pipiens_015395</name>
</gene>
<name>A0ABD1CQM1_CULPP</name>
<proteinExistence type="predicted"/>